<evidence type="ECO:0000256" key="4">
    <source>
        <dbReference type="ARBA" id="ARBA00022605"/>
    </source>
</evidence>
<dbReference type="Gene3D" id="1.20.200.10">
    <property type="entry name" value="Fumarase/aspartase (Central domain)"/>
    <property type="match status" value="1"/>
</dbReference>
<sequence length="442" mass="49934">MKLWGGRFTSRADEIMEQFNTSLPVDHRLYKEDIAGSLAHVTMLVHCDLLTPEEGELLVNGLESIRNDIDAGNLKIEGNYEDIHSFVEMHLTERIGETGKKLHTARSRNDQVAVDMRLHAKHTAANVMNHLQMLIDSLHTKGAENNVIMPGYTHLQRAQVVTFSHHLGAYAQMFKRDKKRIANAIDILDENPLGCGALAGTTHRIDRDITTVLLGFAKPVDNFLDGVSDRDYLLELMSDFSIIMMHLSRLSEELILWSSQEFKFITMSDAYSTGSSIMPQKKNPDAAELIRGKTGRVYGSLFALLTTLKGLPLTYNKDMQEDKEQFFDALDTVMDCIEIMSKMIDTLHVNADHMKMAIKAGFLNATEVADYLVSKGTAFRDAHEIVGKLIIYCEQQKKAIEDLTIEELAKFSNHITDDIYDYIDYENILTKGNKKLMKEVGK</sequence>
<dbReference type="CDD" id="cd01359">
    <property type="entry name" value="Argininosuccinate_lyase"/>
    <property type="match status" value="1"/>
</dbReference>
<dbReference type="AlphaFoldDB" id="A0A927MK67"/>
<dbReference type="InterPro" id="IPR009049">
    <property type="entry name" value="Argininosuccinate_lyase"/>
</dbReference>
<dbReference type="GO" id="GO:0005829">
    <property type="term" value="C:cytosol"/>
    <property type="evidence" value="ECO:0007669"/>
    <property type="project" value="TreeGrafter"/>
</dbReference>
<evidence type="ECO:0000313" key="10">
    <source>
        <dbReference type="Proteomes" id="UP000658225"/>
    </source>
</evidence>
<dbReference type="EC" id="4.3.2.1" evidence="2 6"/>
<dbReference type="EMBL" id="JADBEL010000013">
    <property type="protein sequence ID" value="MBE1555381.1"/>
    <property type="molecule type" value="Genomic_DNA"/>
</dbReference>
<dbReference type="PROSITE" id="PS00163">
    <property type="entry name" value="FUMARATE_LYASES"/>
    <property type="match status" value="1"/>
</dbReference>
<keyword evidence="5 6" id="KW-0456">Lyase</keyword>
<organism evidence="9 10">
    <name type="scientific">Sporosarcina limicola</name>
    <dbReference type="NCBI Taxonomy" id="34101"/>
    <lineage>
        <taxon>Bacteria</taxon>
        <taxon>Bacillati</taxon>
        <taxon>Bacillota</taxon>
        <taxon>Bacilli</taxon>
        <taxon>Bacillales</taxon>
        <taxon>Caryophanaceae</taxon>
        <taxon>Sporosarcina</taxon>
    </lineage>
</organism>
<dbReference type="Proteomes" id="UP000658225">
    <property type="component" value="Unassembled WGS sequence"/>
</dbReference>
<dbReference type="NCBIfam" id="TIGR00838">
    <property type="entry name" value="argH"/>
    <property type="match status" value="1"/>
</dbReference>
<comment type="similarity">
    <text evidence="6">Belongs to the lyase 1 family. Argininosuccinate lyase subfamily.</text>
</comment>
<comment type="subcellular location">
    <subcellularLocation>
        <location evidence="6">Cytoplasm</location>
    </subcellularLocation>
</comment>
<keyword evidence="4 6" id="KW-0028">Amino-acid biosynthesis</keyword>
<protein>
    <recommendedName>
        <fullName evidence="2 6">Argininosuccinate lyase</fullName>
        <shortName evidence="6">ASAL</shortName>
        <ecNumber evidence="2 6">4.3.2.1</ecNumber>
    </recommendedName>
    <alternativeName>
        <fullName evidence="6">Arginosuccinase</fullName>
    </alternativeName>
</protein>
<accession>A0A927MK67</accession>
<evidence type="ECO:0000259" key="7">
    <source>
        <dbReference type="Pfam" id="PF00206"/>
    </source>
</evidence>
<keyword evidence="6" id="KW-0963">Cytoplasm</keyword>
<dbReference type="GO" id="GO:0004056">
    <property type="term" value="F:argininosuccinate lyase activity"/>
    <property type="evidence" value="ECO:0007669"/>
    <property type="project" value="UniProtKB-UniRule"/>
</dbReference>
<gene>
    <name evidence="6" type="primary">argH</name>
    <name evidence="9" type="ORF">H4683_002486</name>
</gene>
<dbReference type="FunFam" id="1.10.40.30:FF:000001">
    <property type="entry name" value="Argininosuccinate lyase"/>
    <property type="match status" value="1"/>
</dbReference>
<dbReference type="PRINTS" id="PR00145">
    <property type="entry name" value="ARGSUCLYASE"/>
</dbReference>
<dbReference type="HAMAP" id="MF_00006">
    <property type="entry name" value="Arg_succ_lyase"/>
    <property type="match status" value="1"/>
</dbReference>
<dbReference type="InterPro" id="IPR000362">
    <property type="entry name" value="Fumarate_lyase_fam"/>
</dbReference>
<dbReference type="Pfam" id="PF14698">
    <property type="entry name" value="ASL_C2"/>
    <property type="match status" value="1"/>
</dbReference>
<dbReference type="FunFam" id="1.20.200.10:FF:000002">
    <property type="entry name" value="Argininosuccinate lyase"/>
    <property type="match status" value="1"/>
</dbReference>
<name>A0A927MK67_9BACL</name>
<dbReference type="PANTHER" id="PTHR43814">
    <property type="entry name" value="ARGININOSUCCINATE LYASE"/>
    <property type="match status" value="1"/>
</dbReference>
<comment type="caution">
    <text evidence="9">The sequence shown here is derived from an EMBL/GenBank/DDBJ whole genome shotgun (WGS) entry which is preliminary data.</text>
</comment>
<dbReference type="InterPro" id="IPR020557">
    <property type="entry name" value="Fumarate_lyase_CS"/>
</dbReference>
<dbReference type="InterPro" id="IPR008948">
    <property type="entry name" value="L-Aspartase-like"/>
</dbReference>
<dbReference type="RefSeq" id="WP_192599113.1">
    <property type="nucleotide sequence ID" value="NZ_JADBEL010000013.1"/>
</dbReference>
<dbReference type="InterPro" id="IPR029419">
    <property type="entry name" value="Arg_succ_lyase_C"/>
</dbReference>
<dbReference type="GO" id="GO:0042450">
    <property type="term" value="P:L-arginine biosynthetic process via ornithine"/>
    <property type="evidence" value="ECO:0007669"/>
    <property type="project" value="UniProtKB-UniRule"/>
</dbReference>
<dbReference type="PRINTS" id="PR00149">
    <property type="entry name" value="FUMRATELYASE"/>
</dbReference>
<reference evidence="9" key="1">
    <citation type="submission" date="2020-10" db="EMBL/GenBank/DDBJ databases">
        <title>Genomic Encyclopedia of Type Strains, Phase IV (KMG-IV): sequencing the most valuable type-strain genomes for metagenomic binning, comparative biology and taxonomic classification.</title>
        <authorList>
            <person name="Goeker M."/>
        </authorList>
    </citation>
    <scope>NUCLEOTIDE SEQUENCE</scope>
    <source>
        <strain evidence="9">DSM 13886</strain>
    </source>
</reference>
<feature type="domain" description="Fumarate lyase N-terminal" evidence="7">
    <location>
        <begin position="6"/>
        <end position="299"/>
    </location>
</feature>
<dbReference type="InterPro" id="IPR024083">
    <property type="entry name" value="Fumarase/histidase_N"/>
</dbReference>
<evidence type="ECO:0000256" key="5">
    <source>
        <dbReference type="ARBA" id="ARBA00023239"/>
    </source>
</evidence>
<evidence type="ECO:0000259" key="8">
    <source>
        <dbReference type="Pfam" id="PF14698"/>
    </source>
</evidence>
<dbReference type="Pfam" id="PF00206">
    <property type="entry name" value="Lyase_1"/>
    <property type="match status" value="1"/>
</dbReference>
<keyword evidence="10" id="KW-1185">Reference proteome</keyword>
<keyword evidence="3 6" id="KW-0055">Arginine biosynthesis</keyword>
<dbReference type="Gene3D" id="1.10.275.10">
    <property type="entry name" value="Fumarase/aspartase (N-terminal domain)"/>
    <property type="match status" value="1"/>
</dbReference>
<dbReference type="FunFam" id="1.10.275.10:FF:000002">
    <property type="entry name" value="Argininosuccinate lyase"/>
    <property type="match status" value="1"/>
</dbReference>
<dbReference type="Gene3D" id="1.10.40.30">
    <property type="entry name" value="Fumarase/aspartase (C-terminal domain)"/>
    <property type="match status" value="1"/>
</dbReference>
<feature type="domain" description="Argininosuccinate lyase C-terminal" evidence="8">
    <location>
        <begin position="362"/>
        <end position="429"/>
    </location>
</feature>
<dbReference type="PANTHER" id="PTHR43814:SF1">
    <property type="entry name" value="ARGININOSUCCINATE LYASE"/>
    <property type="match status" value="1"/>
</dbReference>
<evidence type="ECO:0000256" key="2">
    <source>
        <dbReference type="ARBA" id="ARBA00012338"/>
    </source>
</evidence>
<dbReference type="InterPro" id="IPR022761">
    <property type="entry name" value="Fumarate_lyase_N"/>
</dbReference>
<evidence type="ECO:0000313" key="9">
    <source>
        <dbReference type="EMBL" id="MBE1555381.1"/>
    </source>
</evidence>
<proteinExistence type="inferred from homology"/>
<evidence type="ECO:0000256" key="1">
    <source>
        <dbReference type="ARBA" id="ARBA00004941"/>
    </source>
</evidence>
<evidence type="ECO:0000256" key="6">
    <source>
        <dbReference type="HAMAP-Rule" id="MF_00006"/>
    </source>
</evidence>
<dbReference type="SUPFAM" id="SSF48557">
    <property type="entry name" value="L-aspartase-like"/>
    <property type="match status" value="1"/>
</dbReference>
<comment type="pathway">
    <text evidence="1 6">Amino-acid biosynthesis; L-arginine biosynthesis; L-arginine from L-ornithine and carbamoyl phosphate: step 3/3.</text>
</comment>
<comment type="catalytic activity">
    <reaction evidence="6">
        <text>2-(N(omega)-L-arginino)succinate = fumarate + L-arginine</text>
        <dbReference type="Rhea" id="RHEA:24020"/>
        <dbReference type="ChEBI" id="CHEBI:29806"/>
        <dbReference type="ChEBI" id="CHEBI:32682"/>
        <dbReference type="ChEBI" id="CHEBI:57472"/>
        <dbReference type="EC" id="4.3.2.1"/>
    </reaction>
</comment>
<evidence type="ECO:0000256" key="3">
    <source>
        <dbReference type="ARBA" id="ARBA00022571"/>
    </source>
</evidence>